<organism evidence="4 5">
    <name type="scientific">Pseudoduganella namucuonensis</name>
    <dbReference type="NCBI Taxonomy" id="1035707"/>
    <lineage>
        <taxon>Bacteria</taxon>
        <taxon>Pseudomonadati</taxon>
        <taxon>Pseudomonadota</taxon>
        <taxon>Betaproteobacteria</taxon>
        <taxon>Burkholderiales</taxon>
        <taxon>Oxalobacteraceae</taxon>
        <taxon>Telluria group</taxon>
        <taxon>Pseudoduganella</taxon>
    </lineage>
</organism>
<evidence type="ECO:0008006" key="6">
    <source>
        <dbReference type="Google" id="ProtNLM"/>
    </source>
</evidence>
<dbReference type="Proteomes" id="UP000199391">
    <property type="component" value="Unassembled WGS sequence"/>
</dbReference>
<dbReference type="SUPFAM" id="SSF89260">
    <property type="entry name" value="Collagen-binding domain"/>
    <property type="match status" value="1"/>
</dbReference>
<dbReference type="Pfam" id="PF13205">
    <property type="entry name" value="Big_5"/>
    <property type="match status" value="1"/>
</dbReference>
<keyword evidence="1" id="KW-0732">Signal</keyword>
<keyword evidence="5" id="KW-1185">Reference proteome</keyword>
<evidence type="ECO:0000313" key="5">
    <source>
        <dbReference type="Proteomes" id="UP000199391"/>
    </source>
</evidence>
<dbReference type="InterPro" id="IPR025282">
    <property type="entry name" value="DUF4214"/>
</dbReference>
<accession>A0A1I7KWF7</accession>
<dbReference type="Gene3D" id="1.10.3130.20">
    <property type="entry name" value="Phycobilisome linker domain"/>
    <property type="match status" value="1"/>
</dbReference>
<dbReference type="STRING" id="1035707.SAMN05216552_102087"/>
<dbReference type="Gene3D" id="2.60.120.380">
    <property type="match status" value="5"/>
</dbReference>
<dbReference type="InterPro" id="IPR038255">
    <property type="entry name" value="PBS_linker_sf"/>
</dbReference>
<dbReference type="Gene3D" id="2.60.40.1220">
    <property type="match status" value="1"/>
</dbReference>
<protein>
    <recommendedName>
        <fullName evidence="6">DUF4214 domain-containing protein</fullName>
    </recommendedName>
</protein>
<evidence type="ECO:0000313" key="4">
    <source>
        <dbReference type="EMBL" id="SFV01822.1"/>
    </source>
</evidence>
<dbReference type="InterPro" id="IPR032812">
    <property type="entry name" value="SbsA_Ig"/>
</dbReference>
<dbReference type="EMBL" id="FPBO01000020">
    <property type="protein sequence ID" value="SFV01822.1"/>
    <property type="molecule type" value="Genomic_DNA"/>
</dbReference>
<proteinExistence type="predicted"/>
<feature type="domain" description="DUF4214" evidence="3">
    <location>
        <begin position="837"/>
        <end position="905"/>
    </location>
</feature>
<dbReference type="InterPro" id="IPR014755">
    <property type="entry name" value="Cu-Rt/internalin_Ig-like"/>
</dbReference>
<dbReference type="AlphaFoldDB" id="A0A1I7KWF7"/>
<dbReference type="RefSeq" id="WP_093557386.1">
    <property type="nucleotide sequence ID" value="NZ_FPBO01000020.1"/>
</dbReference>
<sequence length="921" mass="95435">MADDYSSDTTRTGLLSTGGQTTGSFEAAYDNDWFKVALTAGNYYTFELSGGTGFNPGYSQLSAYDAQGAYQYSNYGSYGNTTVSLTFKAAVTGNYYIAAGDRHYDAITATAYTLKAGAGVADDVGDTRAAAKTLALDVKTRGVFEGPSDTDYYKIAVVAGKTYSIATALNPDGTGSSSSYSAQLRLEDATGGYLNGYYLYNASNTSSFTATSTGDLYVAAVTSYGAIPAYTLTFGAAADDFSASKTGAGTLPIGTGVAGVFNVANDKDWFAASLTAGATYWFTLGTAGDTGGTAYSGSSGVIKVFDADGNVMATSSGYTYVTTGTSLLLQYVPAKSGVYYAEVADTNGGTGRYTLTAALGEVDDVGDTQVTATALSLGATQKGRLAIPTDRDVYKIAVKAGSTYLIEMNAQDVVNSASPYVTASLADGYYGDGLTSYTKPGVTDYKVYTATQTGDYYVTVSNNNQRGTAGYTLKVSEPAVDDYAAAKSTSGALTVGGKTSGKIDYTGDVDWVKVTLQFGVKYAFQLRGAGSGEGTLVLDGGNNLSISSSQQSGYSYLSQGNDGTYTFTSQTGGDYYLAVRGYSGYSGTSDGTGAYALHAVALSGDTSAPTVTSYSPAENAGLYDNIVVQFSEAIMRGTNSGNAYITLRDSLGVALESYYGGDSRIAINGNTLTINPSAQLKLGTKYFLDIPAGTVTDLAGNQYAGGELYTVNTIPTVTIGGAGNDYLVGLGNGIKLDGGAGVDTVVYGYSRGNYQVTHTAADTKVQSSSWPGSTAGDVLTGVERLVFSDTAVALDTGGTGGQAYRLYQAAFNRAPDKAGVGYWIAQLDKGAALLDVARGFLDSAEFASLYGTSPGNGVFVQKLYDNVLHRTPDQAGVDYWLGVLNQGGDRAEVLAAFSESPENQKAALQVIGNGFEYTPYG</sequence>
<dbReference type="OrthoDB" id="480426at2"/>
<dbReference type="Pfam" id="PF13946">
    <property type="entry name" value="DUF4214"/>
    <property type="match status" value="1"/>
</dbReference>
<name>A0A1I7KWF7_9BURK</name>
<evidence type="ECO:0000259" key="2">
    <source>
        <dbReference type="Pfam" id="PF13205"/>
    </source>
</evidence>
<feature type="domain" description="SbsA Ig-like" evidence="2">
    <location>
        <begin position="605"/>
        <end position="705"/>
    </location>
</feature>
<gene>
    <name evidence="4" type="ORF">SAMN05216552_102087</name>
</gene>
<evidence type="ECO:0000259" key="3">
    <source>
        <dbReference type="Pfam" id="PF13946"/>
    </source>
</evidence>
<reference evidence="5" key="1">
    <citation type="submission" date="2016-10" db="EMBL/GenBank/DDBJ databases">
        <authorList>
            <person name="Varghese N."/>
            <person name="Submissions S."/>
        </authorList>
    </citation>
    <scope>NUCLEOTIDE SEQUENCE [LARGE SCALE GENOMIC DNA]</scope>
    <source>
        <strain evidence="5">CGMCC 1.11014</strain>
    </source>
</reference>
<evidence type="ECO:0000256" key="1">
    <source>
        <dbReference type="ARBA" id="ARBA00022729"/>
    </source>
</evidence>